<keyword evidence="1" id="KW-0472">Membrane</keyword>
<keyword evidence="1" id="KW-1133">Transmembrane helix</keyword>
<dbReference type="Proteomes" id="UP001153076">
    <property type="component" value="Unassembled WGS sequence"/>
</dbReference>
<keyword evidence="1" id="KW-0812">Transmembrane</keyword>
<evidence type="ECO:0000313" key="2">
    <source>
        <dbReference type="EMBL" id="KAJ8446538.1"/>
    </source>
</evidence>
<comment type="caution">
    <text evidence="2">The sequence shown here is derived from an EMBL/GenBank/DDBJ whole genome shotgun (WGS) entry which is preliminary data.</text>
</comment>
<organism evidence="2 3">
    <name type="scientific">Carnegiea gigantea</name>
    <dbReference type="NCBI Taxonomy" id="171969"/>
    <lineage>
        <taxon>Eukaryota</taxon>
        <taxon>Viridiplantae</taxon>
        <taxon>Streptophyta</taxon>
        <taxon>Embryophyta</taxon>
        <taxon>Tracheophyta</taxon>
        <taxon>Spermatophyta</taxon>
        <taxon>Magnoliopsida</taxon>
        <taxon>eudicotyledons</taxon>
        <taxon>Gunneridae</taxon>
        <taxon>Pentapetalae</taxon>
        <taxon>Caryophyllales</taxon>
        <taxon>Cactineae</taxon>
        <taxon>Cactaceae</taxon>
        <taxon>Cactoideae</taxon>
        <taxon>Echinocereeae</taxon>
        <taxon>Carnegiea</taxon>
    </lineage>
</organism>
<reference evidence="2" key="1">
    <citation type="submission" date="2022-04" db="EMBL/GenBank/DDBJ databases">
        <title>Carnegiea gigantea Genome sequencing and assembly v2.</title>
        <authorList>
            <person name="Copetti D."/>
            <person name="Sanderson M.J."/>
            <person name="Burquez A."/>
            <person name="Wojciechowski M.F."/>
        </authorList>
    </citation>
    <scope>NUCLEOTIDE SEQUENCE</scope>
    <source>
        <strain evidence="2">SGP5-SGP5p</strain>
        <tissue evidence="2">Aerial part</tissue>
    </source>
</reference>
<feature type="transmembrane region" description="Helical" evidence="1">
    <location>
        <begin position="95"/>
        <end position="114"/>
    </location>
</feature>
<evidence type="ECO:0000256" key="1">
    <source>
        <dbReference type="SAM" id="Phobius"/>
    </source>
</evidence>
<feature type="transmembrane region" description="Helical" evidence="1">
    <location>
        <begin position="21"/>
        <end position="40"/>
    </location>
</feature>
<sequence>MATQVAIVQAHLSTTRYLCELFRSVTSLIMIIPISANHWASKYLCPMMLTSFWRSPYVIRGIRISCSGTTIHMASSQFDQLITCSSMMFMPFSNATWLFIFGIVALLTRLYGYLGQLGSSYWGWGFVMRNHVGDVLLAGTKHGYMGSRGPWSKKHDLASMVLGSKSITSSTASIRRRKAESFPVFHQLVLHVSSASTPNR</sequence>
<name>A0A9Q1KPJ8_9CARY</name>
<protein>
    <submittedName>
        <fullName evidence="2">Uncharacterized protein</fullName>
    </submittedName>
</protein>
<gene>
    <name evidence="2" type="ORF">Cgig2_027500</name>
</gene>
<accession>A0A9Q1KPJ8</accession>
<dbReference type="EMBL" id="JAKOGI010000053">
    <property type="protein sequence ID" value="KAJ8446538.1"/>
    <property type="molecule type" value="Genomic_DNA"/>
</dbReference>
<dbReference type="AlphaFoldDB" id="A0A9Q1KPJ8"/>
<keyword evidence="3" id="KW-1185">Reference proteome</keyword>
<proteinExistence type="predicted"/>
<evidence type="ECO:0000313" key="3">
    <source>
        <dbReference type="Proteomes" id="UP001153076"/>
    </source>
</evidence>